<name>A0A840IW40_9PSEU</name>
<organism evidence="2 3">
    <name type="scientific">Amycolatopsis jiangsuensis</name>
    <dbReference type="NCBI Taxonomy" id="1181879"/>
    <lineage>
        <taxon>Bacteria</taxon>
        <taxon>Bacillati</taxon>
        <taxon>Actinomycetota</taxon>
        <taxon>Actinomycetes</taxon>
        <taxon>Pseudonocardiales</taxon>
        <taxon>Pseudonocardiaceae</taxon>
        <taxon>Amycolatopsis</taxon>
    </lineage>
</organism>
<feature type="compositionally biased region" description="Basic residues" evidence="1">
    <location>
        <begin position="16"/>
        <end position="37"/>
    </location>
</feature>
<proteinExistence type="predicted"/>
<evidence type="ECO:0000313" key="2">
    <source>
        <dbReference type="EMBL" id="MBB4685432.1"/>
    </source>
</evidence>
<gene>
    <name evidence="2" type="ORF">BJY18_002917</name>
</gene>
<sequence length="290" mass="31255">MPDFSAGPAYRALATQRRRRNRRQRRHRTRTQLRHRTTVPDLAGFRCRTCAQASRHSTATPDFGARHRSRRRTGLRHPATVPEPDAGPPHRSLATQRRRQNPMPATPADDGPDSDTRPRCRSPMPDLRTGVSPPNGDTGPRCPTSPADDGPAPAPAPAPAPDHSVGFRCRTCVQGSRHSTTTPEPCTDDATGQRTGLRTCAQESRHQKTTPEPGAGDATGRQTGLRRRGWCCVAQGRRSSGGVTRISSVFRSVLTGLDAHQPALPAEHSSHSAGSRLTTRPGTGPAARGS</sequence>
<feature type="compositionally biased region" description="Polar residues" evidence="1">
    <location>
        <begin position="173"/>
        <end position="196"/>
    </location>
</feature>
<evidence type="ECO:0000256" key="1">
    <source>
        <dbReference type="SAM" id="MobiDB-lite"/>
    </source>
</evidence>
<feature type="compositionally biased region" description="Basic residues" evidence="1">
    <location>
        <begin position="66"/>
        <end position="75"/>
    </location>
</feature>
<protein>
    <submittedName>
        <fullName evidence="2">Uncharacterized protein</fullName>
    </submittedName>
</protein>
<dbReference type="EMBL" id="JACHMG010000001">
    <property type="protein sequence ID" value="MBB4685432.1"/>
    <property type="molecule type" value="Genomic_DNA"/>
</dbReference>
<feature type="region of interest" description="Disordered" evidence="1">
    <location>
        <begin position="1"/>
        <end position="225"/>
    </location>
</feature>
<dbReference type="AlphaFoldDB" id="A0A840IW40"/>
<feature type="compositionally biased region" description="Polar residues" evidence="1">
    <location>
        <begin position="51"/>
        <end position="60"/>
    </location>
</feature>
<comment type="caution">
    <text evidence="2">The sequence shown here is derived from an EMBL/GenBank/DDBJ whole genome shotgun (WGS) entry which is preliminary data.</text>
</comment>
<keyword evidence="3" id="KW-1185">Reference proteome</keyword>
<feature type="compositionally biased region" description="Polar residues" evidence="1">
    <location>
        <begin position="271"/>
        <end position="281"/>
    </location>
</feature>
<evidence type="ECO:0000313" key="3">
    <source>
        <dbReference type="Proteomes" id="UP000581769"/>
    </source>
</evidence>
<reference evidence="2 3" key="1">
    <citation type="submission" date="2020-08" db="EMBL/GenBank/DDBJ databases">
        <title>Sequencing the genomes of 1000 actinobacteria strains.</title>
        <authorList>
            <person name="Klenk H.-P."/>
        </authorList>
    </citation>
    <scope>NUCLEOTIDE SEQUENCE [LARGE SCALE GENOMIC DNA]</scope>
    <source>
        <strain evidence="2 3">DSM 45859</strain>
    </source>
</reference>
<dbReference type="Proteomes" id="UP000581769">
    <property type="component" value="Unassembled WGS sequence"/>
</dbReference>
<accession>A0A840IW40</accession>
<feature type="region of interest" description="Disordered" evidence="1">
    <location>
        <begin position="261"/>
        <end position="290"/>
    </location>
</feature>